<name>A0ABS3DX98_9BACI</name>
<accession>A0ABS3DX98</accession>
<protein>
    <submittedName>
        <fullName evidence="6">DUF2207 domain-containing protein</fullName>
    </submittedName>
</protein>
<evidence type="ECO:0000313" key="7">
    <source>
        <dbReference type="Proteomes" id="UP000663970"/>
    </source>
</evidence>
<keyword evidence="7" id="KW-1185">Reference proteome</keyword>
<dbReference type="InterPro" id="IPR048389">
    <property type="entry name" value="YciQ-like_C"/>
</dbReference>
<feature type="domain" description="DUF2207" evidence="4">
    <location>
        <begin position="27"/>
        <end position="192"/>
    </location>
</feature>
<dbReference type="Pfam" id="PF09972">
    <property type="entry name" value="DUF2207"/>
    <property type="match status" value="1"/>
</dbReference>
<feature type="signal peptide" evidence="3">
    <location>
        <begin position="1"/>
        <end position="23"/>
    </location>
</feature>
<evidence type="ECO:0000256" key="2">
    <source>
        <dbReference type="SAM" id="Phobius"/>
    </source>
</evidence>
<dbReference type="Pfam" id="PF20990">
    <property type="entry name" value="DUF2207_C"/>
    <property type="match status" value="1"/>
</dbReference>
<keyword evidence="2" id="KW-1133">Transmembrane helix</keyword>
<evidence type="ECO:0000259" key="4">
    <source>
        <dbReference type="Pfam" id="PF09972"/>
    </source>
</evidence>
<dbReference type="RefSeq" id="WP_206934031.1">
    <property type="nucleotide sequence ID" value="NZ_JAEKJY010000003.1"/>
</dbReference>
<feature type="transmembrane region" description="Helical" evidence="2">
    <location>
        <begin position="236"/>
        <end position="258"/>
    </location>
</feature>
<proteinExistence type="predicted"/>
<dbReference type="Proteomes" id="UP000663970">
    <property type="component" value="Unassembled WGS sequence"/>
</dbReference>
<evidence type="ECO:0000259" key="5">
    <source>
        <dbReference type="Pfam" id="PF20990"/>
    </source>
</evidence>
<evidence type="ECO:0000256" key="1">
    <source>
        <dbReference type="SAM" id="MobiDB-lite"/>
    </source>
</evidence>
<sequence>MMKKLIGWMLALLVFFIPLQAAAVELTIEDTKINADLKKNGDVHVTEVHTYTFEGDFNGITRTLLPKEGTSITNVQAEENGQELRIEQEDHTYKVFRDGDNETITIDLSYTIQDGVEVFTDVAQFYYAFFDKSNESDYEQMSITVTPPEKAEVSTAYGEDAAFQTETIQDDGDVLFDMGYVSSGTNGNIRVAYPADLFPEAEASDTAMLSSIQNQKEELDEKAAARQEAVTNWKSAAPFLLTLTAAAAILLLGTALVNRSAVRQEAQRQNVGNGFFPTEEMSLPALIYFTNHGQLTHSAVTASLLHMIEKGSIRQHSEQEFELVSRETDEAHEQQLITWLFDDIAEGNLLHVDDLEAYAEEEKNQERYRLAFQKWKEIVRWEYQSLKLRKENTWQRGTALGMIFVSLALTFIFGYYTLLLSMSVMIGFSLFFIIYAIVYRPLTSRGCRVREQAEPYKTGRLQTEGEDEGSVPALLYQIGFGKQKWQTEDPSFSTNQAALFLILAATLDSGFDRADTHTAVSAASTSGTSGGGAGVGGGGGGSGGF</sequence>
<comment type="caution">
    <text evidence="6">The sequence shown here is derived from an EMBL/GenBank/DDBJ whole genome shotgun (WGS) entry which is preliminary data.</text>
</comment>
<keyword evidence="3" id="KW-0732">Signal</keyword>
<evidence type="ECO:0000256" key="3">
    <source>
        <dbReference type="SAM" id="SignalP"/>
    </source>
</evidence>
<feature type="region of interest" description="Disordered" evidence="1">
    <location>
        <begin position="521"/>
        <end position="545"/>
    </location>
</feature>
<dbReference type="InterPro" id="IPR018702">
    <property type="entry name" value="DUF2207"/>
</dbReference>
<keyword evidence="2" id="KW-0472">Membrane</keyword>
<feature type="transmembrane region" description="Helical" evidence="2">
    <location>
        <begin position="422"/>
        <end position="442"/>
    </location>
</feature>
<reference evidence="6 7" key="1">
    <citation type="submission" date="2020-12" db="EMBL/GenBank/DDBJ databases">
        <title>Oil enriched cultivation method for isolating marine PHA-producing bacteria.</title>
        <authorList>
            <person name="Zheng W."/>
            <person name="Yu S."/>
            <person name="Huang Y."/>
        </authorList>
    </citation>
    <scope>NUCLEOTIDE SEQUENCE [LARGE SCALE GENOMIC DNA]</scope>
    <source>
        <strain evidence="6 7">SY-2-6</strain>
    </source>
</reference>
<feature type="domain" description="Predicted membrane protein YciQ-like C-terminal" evidence="5">
    <location>
        <begin position="293"/>
        <end position="452"/>
    </location>
</feature>
<feature type="transmembrane region" description="Helical" evidence="2">
    <location>
        <begin position="397"/>
        <end position="416"/>
    </location>
</feature>
<feature type="chain" id="PRO_5047172094" evidence="3">
    <location>
        <begin position="24"/>
        <end position="545"/>
    </location>
</feature>
<dbReference type="EMBL" id="JAEKJY010000003">
    <property type="protein sequence ID" value="MBN8235854.1"/>
    <property type="molecule type" value="Genomic_DNA"/>
</dbReference>
<feature type="compositionally biased region" description="Gly residues" evidence="1">
    <location>
        <begin position="528"/>
        <end position="545"/>
    </location>
</feature>
<gene>
    <name evidence="6" type="ORF">JF544_11375</name>
</gene>
<organism evidence="6 7">
    <name type="scientific">Halobacillus kuroshimensis</name>
    <dbReference type="NCBI Taxonomy" id="302481"/>
    <lineage>
        <taxon>Bacteria</taxon>
        <taxon>Bacillati</taxon>
        <taxon>Bacillota</taxon>
        <taxon>Bacilli</taxon>
        <taxon>Bacillales</taxon>
        <taxon>Bacillaceae</taxon>
        <taxon>Halobacillus</taxon>
    </lineage>
</organism>
<evidence type="ECO:0000313" key="6">
    <source>
        <dbReference type="EMBL" id="MBN8235854.1"/>
    </source>
</evidence>
<keyword evidence="2" id="KW-0812">Transmembrane</keyword>